<keyword evidence="11" id="KW-1185">Reference proteome</keyword>
<comment type="catalytic activity">
    <reaction evidence="1">
        <text>Hydrolysis of terminal non-reducing alpha-L-arabinofuranoside residues in alpha-L-arabinosides.</text>
        <dbReference type="EC" id="3.2.1.55"/>
    </reaction>
</comment>
<evidence type="ECO:0000256" key="5">
    <source>
        <dbReference type="ARBA" id="ARBA00012670"/>
    </source>
</evidence>
<evidence type="ECO:0000256" key="7">
    <source>
        <dbReference type="ARBA" id="ARBA00023277"/>
    </source>
</evidence>
<name>A0ABN6IQR3_9CLOT</name>
<dbReference type="InterPro" id="IPR017853">
    <property type="entry name" value="GH"/>
</dbReference>
<sequence length="492" mass="56177">MSKLVVNVHDKKGKINKEIYGHFSEHLGRCIYEGIYVGENSKIPNTNGMRNDVVEALKEMKIPVLRWPGGCFADEYHWKDGIGDNKDRKKMINTHWGGVVEDNSFGTHEFMELCRQLECEPYINGNVGSGTVQEMSEWVEYLTLEGISPMADLRTKNGHEEAWKVKYFGVGNESWGCGGNMTPEHYANEYRRYQTFCRNYNGNNLYKIACGANVDDYNWTEGVMKIAGNFMDGLSLHYYTIPGDFWLGKGAATGFEEKDWYLTLKKTLKMEELIYRHGAIMDQYDPEKKVGLIVDEWGTWFDVEVGTNPGFLYQQNTMRDALVAGINLNIFNKNCDRVKMANIAQIVNVLQSVILTEGEKMVLTPTYHVFNMYKNHQDATLIESYIDTENIGVEEENQVPNLHESASVDADGRINITLNNLSISDDYEIEGIFVEKEIKAVKATILTSEMGDYNTFDEPEVVKPKVFKEFTITNKGIDFKIPKCSVIHFIIE</sequence>
<evidence type="ECO:0000256" key="2">
    <source>
        <dbReference type="ARBA" id="ARBA00004881"/>
    </source>
</evidence>
<evidence type="ECO:0000256" key="3">
    <source>
        <dbReference type="ARBA" id="ARBA00007186"/>
    </source>
</evidence>
<evidence type="ECO:0000256" key="1">
    <source>
        <dbReference type="ARBA" id="ARBA00001462"/>
    </source>
</evidence>
<dbReference type="Proteomes" id="UP000824633">
    <property type="component" value="Chromosome"/>
</dbReference>
<dbReference type="SMART" id="SM00813">
    <property type="entry name" value="Alpha-L-AF_C"/>
    <property type="match status" value="1"/>
</dbReference>
<evidence type="ECO:0000259" key="9">
    <source>
        <dbReference type="SMART" id="SM00813"/>
    </source>
</evidence>
<dbReference type="Pfam" id="PF06964">
    <property type="entry name" value="Alpha-L-AF_C"/>
    <property type="match status" value="1"/>
</dbReference>
<dbReference type="Gene3D" id="2.60.40.1180">
    <property type="entry name" value="Golgi alpha-mannosidase II"/>
    <property type="match status" value="1"/>
</dbReference>
<dbReference type="EC" id="3.2.1.55" evidence="5"/>
<comment type="pathway">
    <text evidence="2">Glycan metabolism.</text>
</comment>
<keyword evidence="7" id="KW-0119">Carbohydrate metabolism</keyword>
<dbReference type="EMBL" id="AP024849">
    <property type="protein sequence ID" value="BCZ44574.1"/>
    <property type="molecule type" value="Genomic_DNA"/>
</dbReference>
<dbReference type="SUPFAM" id="SSF51011">
    <property type="entry name" value="Glycosyl hydrolase domain"/>
    <property type="match status" value="1"/>
</dbReference>
<evidence type="ECO:0000256" key="8">
    <source>
        <dbReference type="ARBA" id="ARBA00023295"/>
    </source>
</evidence>
<evidence type="ECO:0000313" key="11">
    <source>
        <dbReference type="Proteomes" id="UP000824633"/>
    </source>
</evidence>
<feature type="domain" description="Alpha-L-arabinofuranosidase C-terminal" evidence="9">
    <location>
        <begin position="295"/>
        <end position="485"/>
    </location>
</feature>
<dbReference type="InterPro" id="IPR013780">
    <property type="entry name" value="Glyco_hydro_b"/>
</dbReference>
<dbReference type="RefSeq" id="WP_224036242.1">
    <property type="nucleotide sequence ID" value="NZ_AP024849.1"/>
</dbReference>
<reference evidence="11" key="1">
    <citation type="submission" date="2021-07" db="EMBL/GenBank/DDBJ databases">
        <title>Complete genome sequencing of a Clostridium isolate.</title>
        <authorList>
            <person name="Ueki A."/>
            <person name="Tonouchi A."/>
        </authorList>
    </citation>
    <scope>NUCLEOTIDE SEQUENCE [LARGE SCALE GENOMIC DNA]</scope>
    <source>
        <strain evidence="11">C5S11</strain>
    </source>
</reference>
<proteinExistence type="inferred from homology"/>
<dbReference type="SUPFAM" id="SSF51445">
    <property type="entry name" value="(Trans)glycosidases"/>
    <property type="match status" value="1"/>
</dbReference>
<dbReference type="PANTHER" id="PTHR43576">
    <property type="entry name" value="ALPHA-L-ARABINOFURANOSIDASE C-RELATED"/>
    <property type="match status" value="1"/>
</dbReference>
<accession>A0ABN6IQR3</accession>
<dbReference type="PANTHER" id="PTHR43576:SF2">
    <property type="entry name" value="INTRACELLULAR EXO-ALPHA-L-ARABINOFURANOSIDASE 2"/>
    <property type="match status" value="1"/>
</dbReference>
<dbReference type="Gene3D" id="3.20.20.80">
    <property type="entry name" value="Glycosidases"/>
    <property type="match status" value="1"/>
</dbReference>
<evidence type="ECO:0000256" key="4">
    <source>
        <dbReference type="ARBA" id="ARBA00011165"/>
    </source>
</evidence>
<comment type="subunit">
    <text evidence="4">Homohexamer; trimer of dimers.</text>
</comment>
<comment type="similarity">
    <text evidence="3">Belongs to the glycosyl hydrolase 51 family.</text>
</comment>
<keyword evidence="6" id="KW-0378">Hydrolase</keyword>
<dbReference type="InterPro" id="IPR055235">
    <property type="entry name" value="ASD1_cat"/>
</dbReference>
<evidence type="ECO:0000256" key="6">
    <source>
        <dbReference type="ARBA" id="ARBA00022801"/>
    </source>
</evidence>
<dbReference type="InterPro" id="IPR010720">
    <property type="entry name" value="Alpha-L-AF_C"/>
</dbReference>
<protein>
    <recommendedName>
        <fullName evidence="5">non-reducing end alpha-L-arabinofuranosidase</fullName>
        <ecNumber evidence="5">3.2.1.55</ecNumber>
    </recommendedName>
</protein>
<keyword evidence="8" id="KW-0326">Glycosidase</keyword>
<organism evidence="10 11">
    <name type="scientific">Clostridium gelidum</name>
    <dbReference type="NCBI Taxonomy" id="704125"/>
    <lineage>
        <taxon>Bacteria</taxon>
        <taxon>Bacillati</taxon>
        <taxon>Bacillota</taxon>
        <taxon>Clostridia</taxon>
        <taxon>Eubacteriales</taxon>
        <taxon>Clostridiaceae</taxon>
        <taxon>Clostridium</taxon>
    </lineage>
</organism>
<gene>
    <name evidence="10" type="primary">abf2</name>
    <name evidence="10" type="ORF">psyc5s11_06410</name>
</gene>
<dbReference type="Pfam" id="PF22848">
    <property type="entry name" value="ASD1_dom"/>
    <property type="match status" value="1"/>
</dbReference>
<evidence type="ECO:0000313" key="10">
    <source>
        <dbReference type="EMBL" id="BCZ44574.1"/>
    </source>
</evidence>